<dbReference type="InterPro" id="IPR010385">
    <property type="entry name" value="DUF982"/>
</dbReference>
<organism evidence="1 2">
    <name type="scientific">Shinella granuli</name>
    <dbReference type="NCBI Taxonomy" id="323621"/>
    <lineage>
        <taxon>Bacteria</taxon>
        <taxon>Pseudomonadati</taxon>
        <taxon>Pseudomonadota</taxon>
        <taxon>Alphaproteobacteria</taxon>
        <taxon>Hyphomicrobiales</taxon>
        <taxon>Rhizobiaceae</taxon>
        <taxon>Shinella</taxon>
    </lineage>
</organism>
<dbReference type="Proteomes" id="UP000295351">
    <property type="component" value="Unassembled WGS sequence"/>
</dbReference>
<sequence length="100" mass="11396">MNSKVFDRPVYLKKGRDLIEEITCLEDAIDFLEEWPERDRDIVHDATLKTCYMAFDGHKPLKVGRDAIRSFGEKKGILVKSPGIMPWMIRSRSGGGRVSA</sequence>
<dbReference type="EMBL" id="SLVX01000043">
    <property type="protein sequence ID" value="TCN32961.1"/>
    <property type="molecule type" value="Genomic_DNA"/>
</dbReference>
<reference evidence="1 2" key="1">
    <citation type="submission" date="2019-03" db="EMBL/GenBank/DDBJ databases">
        <title>Genomic Encyclopedia of Type Strains, Phase IV (KMG-IV): sequencing the most valuable type-strain genomes for metagenomic binning, comparative biology and taxonomic classification.</title>
        <authorList>
            <person name="Goeker M."/>
        </authorList>
    </citation>
    <scope>NUCLEOTIDE SEQUENCE [LARGE SCALE GENOMIC DNA]</scope>
    <source>
        <strain evidence="1 2">DSM 18401</strain>
    </source>
</reference>
<dbReference type="RefSeq" id="WP_133036981.1">
    <property type="nucleotide sequence ID" value="NZ_BAABEI010000012.1"/>
</dbReference>
<evidence type="ECO:0000313" key="1">
    <source>
        <dbReference type="EMBL" id="TCN32961.1"/>
    </source>
</evidence>
<dbReference type="Gene3D" id="6.10.250.730">
    <property type="match status" value="1"/>
</dbReference>
<evidence type="ECO:0000313" key="2">
    <source>
        <dbReference type="Proteomes" id="UP000295351"/>
    </source>
</evidence>
<gene>
    <name evidence="1" type="ORF">EV665_1434</name>
</gene>
<accession>A0A4R2BYK0</accession>
<keyword evidence="2" id="KW-1185">Reference proteome</keyword>
<proteinExistence type="predicted"/>
<protein>
    <submittedName>
        <fullName evidence="1">Uncharacterized protein DUF982</fullName>
    </submittedName>
</protein>
<dbReference type="AlphaFoldDB" id="A0A4R2BYK0"/>
<name>A0A4R2BYK0_SHIGR</name>
<dbReference type="Pfam" id="PF06169">
    <property type="entry name" value="DUF982"/>
    <property type="match status" value="1"/>
</dbReference>
<comment type="caution">
    <text evidence="1">The sequence shown here is derived from an EMBL/GenBank/DDBJ whole genome shotgun (WGS) entry which is preliminary data.</text>
</comment>